<organism evidence="2 3">
    <name type="scientific">Leptobacterium flavescens</name>
    <dbReference type="NCBI Taxonomy" id="472055"/>
    <lineage>
        <taxon>Bacteria</taxon>
        <taxon>Pseudomonadati</taxon>
        <taxon>Bacteroidota</taxon>
        <taxon>Flavobacteriia</taxon>
        <taxon>Flavobacteriales</taxon>
        <taxon>Flavobacteriaceae</taxon>
        <taxon>Leptobacterium</taxon>
    </lineage>
</organism>
<evidence type="ECO:0008006" key="4">
    <source>
        <dbReference type="Google" id="ProtNLM"/>
    </source>
</evidence>
<feature type="transmembrane region" description="Helical" evidence="1">
    <location>
        <begin position="323"/>
        <end position="347"/>
    </location>
</feature>
<comment type="caution">
    <text evidence="2">The sequence shown here is derived from an EMBL/GenBank/DDBJ whole genome shotgun (WGS) entry which is preliminary data.</text>
</comment>
<keyword evidence="1" id="KW-1133">Transmembrane helix</keyword>
<reference evidence="2 3" key="1">
    <citation type="submission" date="2020-01" db="EMBL/GenBank/DDBJ databases">
        <title>Leptobacterium flavescens.</title>
        <authorList>
            <person name="Wang G."/>
        </authorList>
    </citation>
    <scope>NUCLEOTIDE SEQUENCE [LARGE SCALE GENOMIC DNA]</scope>
    <source>
        <strain evidence="2 3">KCTC 22160</strain>
    </source>
</reference>
<proteinExistence type="predicted"/>
<protein>
    <recommendedName>
        <fullName evidence="4">DUF4381 family protein</fullName>
    </recommendedName>
</protein>
<dbReference type="AlphaFoldDB" id="A0A6P0UU52"/>
<evidence type="ECO:0000256" key="1">
    <source>
        <dbReference type="SAM" id="Phobius"/>
    </source>
</evidence>
<keyword evidence="1" id="KW-0472">Membrane</keyword>
<evidence type="ECO:0000313" key="2">
    <source>
        <dbReference type="EMBL" id="NER14343.1"/>
    </source>
</evidence>
<evidence type="ECO:0000313" key="3">
    <source>
        <dbReference type="Proteomes" id="UP000468581"/>
    </source>
</evidence>
<name>A0A6P0UU52_9FLAO</name>
<feature type="transmembrane region" description="Helical" evidence="1">
    <location>
        <begin position="144"/>
        <end position="164"/>
    </location>
</feature>
<sequence length="530" mass="60454">MFLFLISTLAYSQSEPTVSSKIDSTTIKIGERINFEINVEADSTSVVVFPEGQTFNPLEVIESTIDTFRNNDRFQLIKKYGLTQFDSGYYKLPSQQILINDKSYYTDSLRIRVNDVAVDTTKQKMYDIKELVEVDRSSTGWMSYLFWILISLIIIGGLLYWFVFRKKPLTEEEKVALLPPYDRALLELKKLEESKYLIQSEYKQYYSELTDIVRSYIEEDVNISALESTTDELILKLEMLKDSGSLNIDESTIKQFKNVLQTADLVKFAKSKPDTKVAETDRLSIEQIVIKTKEALPEPTEEELQDNEEYLEMLAKKKRKKKLVLGGIVTLALLLIATSFAVAHYGFNYVKDTVIGHPTKELLESEWITSEYGFPAIYMETPKVLKRIKLPIPEESAEFIDTNQAFLYGSLIDHFYILTTSTTFKEGVEFDVQKAIDGSISTLEAQGAKNIVVKQENIETLTGKTGVKAYGSMVLTNPKTNKEIKSDYVLLSFTENGGFQQLIIAYEDGDYYAEAIVDRITNSIDFKSEN</sequence>
<dbReference type="Proteomes" id="UP000468581">
    <property type="component" value="Unassembled WGS sequence"/>
</dbReference>
<keyword evidence="1" id="KW-0812">Transmembrane</keyword>
<gene>
    <name evidence="2" type="ORF">GWK08_12895</name>
</gene>
<dbReference type="EMBL" id="JAABOO010000003">
    <property type="protein sequence ID" value="NER14343.1"/>
    <property type="molecule type" value="Genomic_DNA"/>
</dbReference>
<keyword evidence="3" id="KW-1185">Reference proteome</keyword>
<accession>A0A6P0UU52</accession>